<dbReference type="EMBL" id="CP001654">
    <property type="protein sequence ID" value="ACS86365.1"/>
    <property type="molecule type" value="Genomic_DNA"/>
</dbReference>
<gene>
    <name evidence="1" type="ordered locus">Dd703_2588</name>
</gene>
<organism evidence="1 2">
    <name type="scientific">Musicola paradisiaca (strain Ech703)</name>
    <name type="common">Dickeya paradisiaca</name>
    <name type="synonym">Dickeya dadantii</name>
    <dbReference type="NCBI Taxonomy" id="579405"/>
    <lineage>
        <taxon>Bacteria</taxon>
        <taxon>Pseudomonadati</taxon>
        <taxon>Pseudomonadota</taxon>
        <taxon>Gammaproteobacteria</taxon>
        <taxon>Enterobacterales</taxon>
        <taxon>Pectobacteriaceae</taxon>
        <taxon>Musicola</taxon>
    </lineage>
</organism>
<sequence length="107" mass="12890">MNHDTEKRENLNNHSRLIDEFEQITALLAQLLNSDYRSFELYLNNCRHLRLRQQAIRKILDKPAFERYLQQHDAALYYNINSISIALRLFENLLNNIRTLSKEEHFS</sequence>
<dbReference type="HOGENOM" id="CLU_174764_0_0_6"/>
<accession>C6C9U3</accession>
<evidence type="ECO:0000313" key="2">
    <source>
        <dbReference type="Proteomes" id="UP000002734"/>
    </source>
</evidence>
<evidence type="ECO:0000313" key="1">
    <source>
        <dbReference type="EMBL" id="ACS86365.1"/>
    </source>
</evidence>
<proteinExistence type="predicted"/>
<dbReference type="Proteomes" id="UP000002734">
    <property type="component" value="Chromosome"/>
</dbReference>
<dbReference type="KEGG" id="dda:Dd703_2588"/>
<keyword evidence="2" id="KW-1185">Reference proteome</keyword>
<reference evidence="1" key="1">
    <citation type="submission" date="2009-06" db="EMBL/GenBank/DDBJ databases">
        <title>Complete sequence of Dickeya dadantii Ech703.</title>
        <authorList>
            <consortium name="US DOE Joint Genome Institute"/>
            <person name="Lucas S."/>
            <person name="Copeland A."/>
            <person name="Lapidus A."/>
            <person name="Glavina del Rio T."/>
            <person name="Dalin E."/>
            <person name="Tice H."/>
            <person name="Bruce D."/>
            <person name="Goodwin L."/>
            <person name="Pitluck S."/>
            <person name="Chertkov O."/>
            <person name="Brettin T."/>
            <person name="Detter J.C."/>
            <person name="Han C."/>
            <person name="Larimer F."/>
            <person name="Land M."/>
            <person name="Hauser L."/>
            <person name="Kyrpides N."/>
            <person name="Mikhailova N."/>
            <person name="Balakrishnan V."/>
            <person name="Glasner J."/>
            <person name="Perna N.T."/>
        </authorList>
    </citation>
    <scope>NUCLEOTIDE SEQUENCE [LARGE SCALE GENOMIC DNA]</scope>
    <source>
        <strain evidence="1">Ech703</strain>
    </source>
</reference>
<dbReference type="AlphaFoldDB" id="C6C9U3"/>
<protein>
    <submittedName>
        <fullName evidence="1">Uncharacterized protein</fullName>
    </submittedName>
</protein>
<name>C6C9U3_MUSP7</name>
<dbReference type="RefSeq" id="WP_015854271.1">
    <property type="nucleotide sequence ID" value="NC_012880.1"/>
</dbReference>